<evidence type="ECO:0000256" key="1">
    <source>
        <dbReference type="SAM" id="MobiDB-lite"/>
    </source>
</evidence>
<feature type="region of interest" description="Disordered" evidence="1">
    <location>
        <begin position="175"/>
        <end position="206"/>
    </location>
</feature>
<name>A0A388JPM4_CHABU</name>
<dbReference type="AlphaFoldDB" id="A0A388JPM4"/>
<gene>
    <name evidence="2" type="ORF">CBR_g54872</name>
</gene>
<keyword evidence="3" id="KW-1185">Reference proteome</keyword>
<accession>A0A388JPM4</accession>
<dbReference type="Proteomes" id="UP000265515">
    <property type="component" value="Unassembled WGS sequence"/>
</dbReference>
<evidence type="ECO:0000313" key="3">
    <source>
        <dbReference type="Proteomes" id="UP000265515"/>
    </source>
</evidence>
<comment type="caution">
    <text evidence="2">The sequence shown here is derived from an EMBL/GenBank/DDBJ whole genome shotgun (WGS) entry which is preliminary data.</text>
</comment>
<feature type="compositionally biased region" description="Low complexity" evidence="1">
    <location>
        <begin position="175"/>
        <end position="197"/>
    </location>
</feature>
<organism evidence="2 3">
    <name type="scientific">Chara braunii</name>
    <name type="common">Braun's stonewort</name>
    <dbReference type="NCBI Taxonomy" id="69332"/>
    <lineage>
        <taxon>Eukaryota</taxon>
        <taxon>Viridiplantae</taxon>
        <taxon>Streptophyta</taxon>
        <taxon>Charophyceae</taxon>
        <taxon>Charales</taxon>
        <taxon>Characeae</taxon>
        <taxon>Chara</taxon>
    </lineage>
</organism>
<dbReference type="Gramene" id="GBG59769">
    <property type="protein sequence ID" value="GBG59769"/>
    <property type="gene ID" value="CBR_g54872"/>
</dbReference>
<dbReference type="EMBL" id="BFEA01000006">
    <property type="protein sequence ID" value="GBG59769.1"/>
    <property type="molecule type" value="Genomic_DNA"/>
</dbReference>
<protein>
    <submittedName>
        <fullName evidence="2">Uncharacterized protein</fullName>
    </submittedName>
</protein>
<evidence type="ECO:0000313" key="2">
    <source>
        <dbReference type="EMBL" id="GBG59769.1"/>
    </source>
</evidence>
<proteinExistence type="predicted"/>
<sequence>MTPDEIAIQQAALQEAQLQKALGDIKAEKERMIRRRVRMQRRQADVSELEEMDLTNVTDDVRLVRSVLLNVVEMQDRQTTILQDIQQSLALLVGRTQATSPMSGPGAWPVAHPPPYVPPVTGVSPYVAPSSVAIVSLGMPLSGGVSTGTSLQVPVQPVFTQTPLQVAVTTQPAVSQPVQPQGTQPQQLTQQPVSQGPRPVVMQGPRQTQWVPRTAIAAPKPYTGDKRGEDLDTWLRAVPVYVRCKITLPHEEVLVAASYLEGSAARWLSGLVQLQGYGHDFRAWAVKKKLQEFLKMVEDRWHDP</sequence>
<reference evidence="2 3" key="1">
    <citation type="journal article" date="2018" name="Cell">
        <title>The Chara Genome: Secondary Complexity and Implications for Plant Terrestrialization.</title>
        <authorList>
            <person name="Nishiyama T."/>
            <person name="Sakayama H."/>
            <person name="Vries J.D."/>
            <person name="Buschmann H."/>
            <person name="Saint-Marcoux D."/>
            <person name="Ullrich K.K."/>
            <person name="Haas F.B."/>
            <person name="Vanderstraeten L."/>
            <person name="Becker D."/>
            <person name="Lang D."/>
            <person name="Vosolsobe S."/>
            <person name="Rombauts S."/>
            <person name="Wilhelmsson P.K.I."/>
            <person name="Janitza P."/>
            <person name="Kern R."/>
            <person name="Heyl A."/>
            <person name="Rumpler F."/>
            <person name="Villalobos L.I.A.C."/>
            <person name="Clay J.M."/>
            <person name="Skokan R."/>
            <person name="Toyoda A."/>
            <person name="Suzuki Y."/>
            <person name="Kagoshima H."/>
            <person name="Schijlen E."/>
            <person name="Tajeshwar N."/>
            <person name="Catarino B."/>
            <person name="Hetherington A.J."/>
            <person name="Saltykova A."/>
            <person name="Bonnot C."/>
            <person name="Breuninger H."/>
            <person name="Symeonidi A."/>
            <person name="Radhakrishnan G.V."/>
            <person name="Van Nieuwerburgh F."/>
            <person name="Deforce D."/>
            <person name="Chang C."/>
            <person name="Karol K.G."/>
            <person name="Hedrich R."/>
            <person name="Ulvskov P."/>
            <person name="Glockner G."/>
            <person name="Delwiche C.F."/>
            <person name="Petrasek J."/>
            <person name="Van de Peer Y."/>
            <person name="Friml J."/>
            <person name="Beilby M."/>
            <person name="Dolan L."/>
            <person name="Kohara Y."/>
            <person name="Sugano S."/>
            <person name="Fujiyama A."/>
            <person name="Delaux P.-M."/>
            <person name="Quint M."/>
            <person name="TheiBen G."/>
            <person name="Hagemann M."/>
            <person name="Harholt J."/>
            <person name="Dunand C."/>
            <person name="Zachgo S."/>
            <person name="Langdale J."/>
            <person name="Maumus F."/>
            <person name="Straeten D.V.D."/>
            <person name="Gould S.B."/>
            <person name="Rensing S.A."/>
        </authorList>
    </citation>
    <scope>NUCLEOTIDE SEQUENCE [LARGE SCALE GENOMIC DNA]</scope>
    <source>
        <strain evidence="2 3">S276</strain>
    </source>
</reference>